<gene>
    <name evidence="1" type="ORF">S01H1_24013</name>
</gene>
<dbReference type="AlphaFoldDB" id="X0TP86"/>
<feature type="non-terminal residue" evidence="1">
    <location>
        <position position="39"/>
    </location>
</feature>
<proteinExistence type="predicted"/>
<name>X0TP86_9ZZZZ</name>
<comment type="caution">
    <text evidence="1">The sequence shown here is derived from an EMBL/GenBank/DDBJ whole genome shotgun (WGS) entry which is preliminary data.</text>
</comment>
<dbReference type="EMBL" id="BARS01014093">
    <property type="protein sequence ID" value="GAF89947.1"/>
    <property type="molecule type" value="Genomic_DNA"/>
</dbReference>
<reference evidence="1" key="1">
    <citation type="journal article" date="2014" name="Front. Microbiol.">
        <title>High frequency of phylogenetically diverse reductive dehalogenase-homologous genes in deep subseafloor sedimentary metagenomes.</title>
        <authorList>
            <person name="Kawai M."/>
            <person name="Futagami T."/>
            <person name="Toyoda A."/>
            <person name="Takaki Y."/>
            <person name="Nishi S."/>
            <person name="Hori S."/>
            <person name="Arai W."/>
            <person name="Tsubouchi T."/>
            <person name="Morono Y."/>
            <person name="Uchiyama I."/>
            <person name="Ito T."/>
            <person name="Fujiyama A."/>
            <person name="Inagaki F."/>
            <person name="Takami H."/>
        </authorList>
    </citation>
    <scope>NUCLEOTIDE SEQUENCE</scope>
    <source>
        <strain evidence="1">Expedition CK06-06</strain>
    </source>
</reference>
<protein>
    <submittedName>
        <fullName evidence="1">Uncharacterized protein</fullName>
    </submittedName>
</protein>
<organism evidence="1">
    <name type="scientific">marine sediment metagenome</name>
    <dbReference type="NCBI Taxonomy" id="412755"/>
    <lineage>
        <taxon>unclassified sequences</taxon>
        <taxon>metagenomes</taxon>
        <taxon>ecological metagenomes</taxon>
    </lineage>
</organism>
<accession>X0TP86</accession>
<sequence>MELAERLSEAGVTTLEELEAKIKADATAAATTAAKAEAT</sequence>
<evidence type="ECO:0000313" key="1">
    <source>
        <dbReference type="EMBL" id="GAF89947.1"/>
    </source>
</evidence>